<evidence type="ECO:0000313" key="1">
    <source>
        <dbReference type="EMBL" id="PHV67334.1"/>
    </source>
</evidence>
<proteinExistence type="predicted"/>
<dbReference type="Proteomes" id="UP000225108">
    <property type="component" value="Unassembled WGS sequence"/>
</dbReference>
<reference evidence="1 2" key="1">
    <citation type="submission" date="2017-10" db="EMBL/GenBank/DDBJ databases">
        <title>The draft genome sequence of Williamsia sp. BULT 1.1 isolated from the semi-arid grassland soils from South Africa.</title>
        <authorList>
            <person name="Kabwe M.H."/>
            <person name="Govender N."/>
            <person name="Mutseka Lunga P."/>
            <person name="Vikram S."/>
            <person name="Makhalanyane T.P."/>
        </authorList>
    </citation>
    <scope>NUCLEOTIDE SEQUENCE [LARGE SCALE GENOMIC DNA]</scope>
    <source>
        <strain evidence="1 2">BULT 1.1</strain>
    </source>
</reference>
<sequence length="146" mass="15924">MGVVRHSSEVKATRERAFAYVNDHRHVPDWMFGVKKFEPVSETIYGLGATFDVVMNVGPKALKATLEVTEFVENEMVRLESVKGFSAATVWRFEDTATGTDVNVEMSYDLPGGIAGRALGAVIEPVVGQAVRHTDSALKAQLDKPA</sequence>
<dbReference type="AlphaFoldDB" id="A0A2G3PNF4"/>
<dbReference type="InterPro" id="IPR019587">
    <property type="entry name" value="Polyketide_cyclase/dehydratase"/>
</dbReference>
<gene>
    <name evidence="1" type="ORF">CSW57_10815</name>
</gene>
<evidence type="ECO:0000313" key="2">
    <source>
        <dbReference type="Proteomes" id="UP000225108"/>
    </source>
</evidence>
<dbReference type="Gene3D" id="3.30.530.20">
    <property type="match status" value="1"/>
</dbReference>
<dbReference type="SUPFAM" id="SSF55961">
    <property type="entry name" value="Bet v1-like"/>
    <property type="match status" value="1"/>
</dbReference>
<comment type="caution">
    <text evidence="1">The sequence shown here is derived from an EMBL/GenBank/DDBJ whole genome shotgun (WGS) entry which is preliminary data.</text>
</comment>
<dbReference type="Pfam" id="PF10604">
    <property type="entry name" value="Polyketide_cyc2"/>
    <property type="match status" value="1"/>
</dbReference>
<dbReference type="RefSeq" id="WP_099382783.1">
    <property type="nucleotide sequence ID" value="NZ_PEBD01000008.1"/>
</dbReference>
<protein>
    <submittedName>
        <fullName evidence="1">Polyketide cyclase</fullName>
    </submittedName>
</protein>
<accession>A0A2G3PNF4</accession>
<dbReference type="EMBL" id="PEBD01000008">
    <property type="protein sequence ID" value="PHV67334.1"/>
    <property type="molecule type" value="Genomic_DNA"/>
</dbReference>
<organism evidence="1 2">
    <name type="scientific">Williamsia marianensis</name>
    <dbReference type="NCBI Taxonomy" id="85044"/>
    <lineage>
        <taxon>Bacteria</taxon>
        <taxon>Bacillati</taxon>
        <taxon>Actinomycetota</taxon>
        <taxon>Actinomycetes</taxon>
        <taxon>Mycobacteriales</taxon>
        <taxon>Nocardiaceae</taxon>
        <taxon>Williamsia</taxon>
    </lineage>
</organism>
<dbReference type="InterPro" id="IPR023393">
    <property type="entry name" value="START-like_dom_sf"/>
</dbReference>
<name>A0A2G3PNF4_WILMA</name>